<keyword evidence="3" id="KW-0687">Ribonucleoprotein</keyword>
<dbReference type="PANTHER" id="PTHR13490:SF0">
    <property type="entry name" value="SMALL RIBOSOMAL SUBUNIT PROTEIN MS35"/>
    <property type="match status" value="1"/>
</dbReference>
<name>A0A836CGV1_9STRA</name>
<feature type="region of interest" description="Disordered" evidence="1">
    <location>
        <begin position="116"/>
        <end position="141"/>
    </location>
</feature>
<accession>A0A836CGV1</accession>
<dbReference type="InterPro" id="IPR019349">
    <property type="entry name" value="Ribosomal_mS35_mit"/>
</dbReference>
<dbReference type="GO" id="GO:0003735">
    <property type="term" value="F:structural constituent of ribosome"/>
    <property type="evidence" value="ECO:0007669"/>
    <property type="project" value="InterPro"/>
</dbReference>
<evidence type="ECO:0000313" key="3">
    <source>
        <dbReference type="EMBL" id="KAG5184763.1"/>
    </source>
</evidence>
<reference evidence="3" key="1">
    <citation type="submission" date="2021-02" db="EMBL/GenBank/DDBJ databases">
        <title>First Annotated Genome of the Yellow-green Alga Tribonema minus.</title>
        <authorList>
            <person name="Mahan K.M."/>
        </authorList>
    </citation>
    <scope>NUCLEOTIDE SEQUENCE</scope>
    <source>
        <strain evidence="3">UTEX B ZZ1240</strain>
    </source>
</reference>
<organism evidence="3 4">
    <name type="scientific">Tribonema minus</name>
    <dbReference type="NCBI Taxonomy" id="303371"/>
    <lineage>
        <taxon>Eukaryota</taxon>
        <taxon>Sar</taxon>
        <taxon>Stramenopiles</taxon>
        <taxon>Ochrophyta</taxon>
        <taxon>PX clade</taxon>
        <taxon>Xanthophyceae</taxon>
        <taxon>Tribonematales</taxon>
        <taxon>Tribonemataceae</taxon>
        <taxon>Tribonema</taxon>
    </lineage>
</organism>
<dbReference type="EMBL" id="JAFCMP010000152">
    <property type="protein sequence ID" value="KAG5184763.1"/>
    <property type="molecule type" value="Genomic_DNA"/>
</dbReference>
<dbReference type="Proteomes" id="UP000664859">
    <property type="component" value="Unassembled WGS sequence"/>
</dbReference>
<feature type="compositionally biased region" description="Basic and acidic residues" evidence="1">
    <location>
        <begin position="129"/>
        <end position="141"/>
    </location>
</feature>
<comment type="caution">
    <text evidence="3">The sequence shown here is derived from an EMBL/GenBank/DDBJ whole genome shotgun (WGS) entry which is preliminary data.</text>
</comment>
<proteinExistence type="predicted"/>
<keyword evidence="4" id="KW-1185">Reference proteome</keyword>
<dbReference type="GO" id="GO:0005763">
    <property type="term" value="C:mitochondrial small ribosomal subunit"/>
    <property type="evidence" value="ECO:0007669"/>
    <property type="project" value="TreeGrafter"/>
</dbReference>
<dbReference type="Pfam" id="PF10213">
    <property type="entry name" value="MRP-S28"/>
    <property type="match status" value="1"/>
</dbReference>
<evidence type="ECO:0000313" key="4">
    <source>
        <dbReference type="Proteomes" id="UP000664859"/>
    </source>
</evidence>
<keyword evidence="3" id="KW-0689">Ribosomal protein</keyword>
<protein>
    <submittedName>
        <fullName evidence="3">Ribosomal protein S24/S35, mitochondrial, conserved domain-containing protein</fullName>
    </submittedName>
</protein>
<sequence length="141" mass="16344">MRPVPPDLSRVRLPPRTIPEELLTFKARTYFASDTGNPYPNVHGVHLAEFKVVLSVRMEDLGLDRTQQEKLRKLAGLRFNKKEQILRLPCELFPSRVENKKYLVYLLETLLEEARKPDAPEPAAPPLTEHPHEQDTIHIKF</sequence>
<dbReference type="OrthoDB" id="283424at2759"/>
<dbReference type="PANTHER" id="PTHR13490">
    <property type="entry name" value="MITOCHONDRIAL 28S RIBOSOMAL PROTEIN S28"/>
    <property type="match status" value="1"/>
</dbReference>
<feature type="domain" description="Small ribosomal subunit protein mS35 mitochondrial conserved" evidence="2">
    <location>
        <begin position="20"/>
        <end position="132"/>
    </location>
</feature>
<evidence type="ECO:0000256" key="1">
    <source>
        <dbReference type="SAM" id="MobiDB-lite"/>
    </source>
</evidence>
<dbReference type="AlphaFoldDB" id="A0A836CGV1"/>
<gene>
    <name evidence="3" type="ORF">JKP88DRAFT_289706</name>
</gene>
<evidence type="ECO:0000259" key="2">
    <source>
        <dbReference type="Pfam" id="PF10213"/>
    </source>
</evidence>
<dbReference type="InterPro" id="IPR039848">
    <property type="entry name" value="Ribosomal_mS35_mt"/>
</dbReference>
<dbReference type="GO" id="GO:0032543">
    <property type="term" value="P:mitochondrial translation"/>
    <property type="evidence" value="ECO:0007669"/>
    <property type="project" value="InterPro"/>
</dbReference>